<dbReference type="GO" id="GO:0071203">
    <property type="term" value="C:WASH complex"/>
    <property type="evidence" value="ECO:0007669"/>
    <property type="project" value="InterPro"/>
</dbReference>
<gene>
    <name evidence="3" type="ORF">MUK42_18427</name>
</gene>
<dbReference type="GO" id="GO:0005768">
    <property type="term" value="C:endosome"/>
    <property type="evidence" value="ECO:0007669"/>
    <property type="project" value="TreeGrafter"/>
</dbReference>
<dbReference type="InterPro" id="IPR019393">
    <property type="entry name" value="WASH_strumpellin"/>
</dbReference>
<proteinExistence type="inferred from homology"/>
<name>A0A9E7K4L3_9LILI</name>
<dbReference type="GO" id="GO:0140285">
    <property type="term" value="P:endosome fission"/>
    <property type="evidence" value="ECO:0007669"/>
    <property type="project" value="TreeGrafter"/>
</dbReference>
<dbReference type="PANTHER" id="PTHR15691:SF6">
    <property type="entry name" value="WASH COMPLEX SUBUNIT 5"/>
    <property type="match status" value="1"/>
</dbReference>
<dbReference type="PANTHER" id="PTHR15691">
    <property type="entry name" value="WASH COMPLEX SUBUNIT 5"/>
    <property type="match status" value="1"/>
</dbReference>
<feature type="compositionally biased region" description="Basic residues" evidence="2">
    <location>
        <begin position="1"/>
        <end position="12"/>
    </location>
</feature>
<dbReference type="GO" id="GO:0030041">
    <property type="term" value="P:actin filament polymerization"/>
    <property type="evidence" value="ECO:0007669"/>
    <property type="project" value="TreeGrafter"/>
</dbReference>
<feature type="region of interest" description="Disordered" evidence="2">
    <location>
        <begin position="1"/>
        <end position="24"/>
    </location>
</feature>
<evidence type="ECO:0000256" key="2">
    <source>
        <dbReference type="SAM" id="MobiDB-lite"/>
    </source>
</evidence>
<sequence length="634" mass="73305">MASSSKSHRPRSKRDDDSDEEGVRGGAASLPDLLHFCSRAETLISELLCLSDRVPPEFLNPHFESVLFDLRYFDSPSMFESRIEGNIRLEALEDQLRESCSAFMHRFFLLANGAVVYHMELLKYLNELQEGLYVQCTLDRVLDDECGRQLLAESIQLFGCLLLLVEHRMGGFLREKILVAYLRYTHCFDYPNIKQICSFCRAHRPISDKILDVSPLSLRSAIILIEKPEYILARFPFPKLVVDAIISRLRSDDLYDQACHYPDPQHRTVALSLQARYLYILLLYSTEFLHDGFVMREIVDRFFKDHWVVPIFLHYAVDLLASWDAYKEAKLSISSCHSPTLIRDRCHNHCSKSIERKFREIVTSVGISEQVDDDCLLVLLLKTSQLEFKVKELIVELLENKEALWNEKKHGASECIEELSGHCSGSWASPCKTKNESLKDWFGKLSQEVCLLDHRRAGTSGRIIYRMISTLKDIEKFHQIEENVQSKQHLSELQKYLQDMIKILNLDNDTLSTFSVITDAIYAWGYIPRFGELLGKKIELDPSLMLILHMFFLKFWRWVDAPLLRVAQNESPDLPCVSNFYSSQFAAQICTALDTLPVLLLEIFKEDGIQDQSFYSVNRIDKDKLEDLMQVLVL</sequence>
<evidence type="ECO:0000256" key="1">
    <source>
        <dbReference type="ARBA" id="ARBA00006224"/>
    </source>
</evidence>
<dbReference type="OrthoDB" id="565118at2759"/>
<dbReference type="Pfam" id="PF10266">
    <property type="entry name" value="Strumpellin"/>
    <property type="match status" value="2"/>
</dbReference>
<reference evidence="3" key="1">
    <citation type="submission" date="2022-05" db="EMBL/GenBank/DDBJ databases">
        <title>The Musa troglodytarum L. genome provides insights into the mechanism of non-climacteric behaviour and enrichment of carotenoids.</title>
        <authorList>
            <person name="Wang J."/>
        </authorList>
    </citation>
    <scope>NUCLEOTIDE SEQUENCE</scope>
    <source>
        <tissue evidence="3">Leaf</tissue>
    </source>
</reference>
<dbReference type="Proteomes" id="UP001055439">
    <property type="component" value="Chromosome 5"/>
</dbReference>
<accession>A0A9E7K4L3</accession>
<protein>
    <submittedName>
        <fullName evidence="3">Hereditary spastic paraplegia protein strumpellin</fullName>
    </submittedName>
</protein>
<evidence type="ECO:0000313" key="4">
    <source>
        <dbReference type="Proteomes" id="UP001055439"/>
    </source>
</evidence>
<comment type="similarity">
    <text evidence="1">Belongs to the strumpellin family.</text>
</comment>
<dbReference type="AlphaFoldDB" id="A0A9E7K4L3"/>
<dbReference type="EMBL" id="CP097507">
    <property type="protein sequence ID" value="URE04491.1"/>
    <property type="molecule type" value="Genomic_DNA"/>
</dbReference>
<dbReference type="GO" id="GO:0007032">
    <property type="term" value="P:endosome organization"/>
    <property type="evidence" value="ECO:0007669"/>
    <property type="project" value="TreeGrafter"/>
</dbReference>
<evidence type="ECO:0000313" key="3">
    <source>
        <dbReference type="EMBL" id="URE04491.1"/>
    </source>
</evidence>
<dbReference type="GO" id="GO:0051125">
    <property type="term" value="P:regulation of actin nucleation"/>
    <property type="evidence" value="ECO:0007669"/>
    <property type="project" value="TreeGrafter"/>
</dbReference>
<organism evidence="3 4">
    <name type="scientific">Musa troglodytarum</name>
    <name type="common">fe'i banana</name>
    <dbReference type="NCBI Taxonomy" id="320322"/>
    <lineage>
        <taxon>Eukaryota</taxon>
        <taxon>Viridiplantae</taxon>
        <taxon>Streptophyta</taxon>
        <taxon>Embryophyta</taxon>
        <taxon>Tracheophyta</taxon>
        <taxon>Spermatophyta</taxon>
        <taxon>Magnoliopsida</taxon>
        <taxon>Liliopsida</taxon>
        <taxon>Zingiberales</taxon>
        <taxon>Musaceae</taxon>
        <taxon>Musa</taxon>
    </lineage>
</organism>
<keyword evidence="4" id="KW-1185">Reference proteome</keyword>